<dbReference type="PROSITE" id="PS00086">
    <property type="entry name" value="CYTOCHROME_P450"/>
    <property type="match status" value="1"/>
</dbReference>
<dbReference type="GO" id="GO:0016705">
    <property type="term" value="F:oxidoreductase activity, acting on paired donors, with incorporation or reduction of molecular oxygen"/>
    <property type="evidence" value="ECO:0007669"/>
    <property type="project" value="InterPro"/>
</dbReference>
<dbReference type="EMBL" id="GDQN01002954">
    <property type="protein sequence ID" value="JAT88100.1"/>
    <property type="molecule type" value="Transcribed_RNA"/>
</dbReference>
<dbReference type="PRINTS" id="PR00385">
    <property type="entry name" value="P450"/>
</dbReference>
<dbReference type="InterPro" id="IPR036396">
    <property type="entry name" value="Cyt_P450_sf"/>
</dbReference>
<keyword evidence="7 14" id="KW-0479">Metal-binding</keyword>
<dbReference type="InterPro" id="IPR002401">
    <property type="entry name" value="Cyt_P450_E_grp-I"/>
</dbReference>
<proteinExistence type="inferred from homology"/>
<comment type="cofactor">
    <cofactor evidence="1 14">
        <name>heme</name>
        <dbReference type="ChEBI" id="CHEBI:30413"/>
    </cofactor>
</comment>
<accession>A0A1E1WM70</accession>
<comment type="similarity">
    <text evidence="5 15">Belongs to the cytochrome P450 family.</text>
</comment>
<evidence type="ECO:0000256" key="11">
    <source>
        <dbReference type="ARBA" id="ARBA00023004"/>
    </source>
</evidence>
<evidence type="ECO:0000256" key="14">
    <source>
        <dbReference type="PIRSR" id="PIRSR602401-1"/>
    </source>
</evidence>
<evidence type="ECO:0000256" key="12">
    <source>
        <dbReference type="ARBA" id="ARBA00023033"/>
    </source>
</evidence>
<feature type="binding site" description="axial binding residue" evidence="14">
    <location>
        <position position="444"/>
    </location>
    <ligand>
        <name>heme</name>
        <dbReference type="ChEBI" id="CHEBI:30413"/>
    </ligand>
    <ligandPart>
        <name>Fe</name>
        <dbReference type="ChEBI" id="CHEBI:18248"/>
    </ligandPart>
</feature>
<dbReference type="InterPro" id="IPR017972">
    <property type="entry name" value="Cyt_P450_CS"/>
</dbReference>
<keyword evidence="10 15" id="KW-0560">Oxidoreductase</keyword>
<evidence type="ECO:0000256" key="13">
    <source>
        <dbReference type="ARBA" id="ARBA00023136"/>
    </source>
</evidence>
<evidence type="ECO:0008006" key="18">
    <source>
        <dbReference type="Google" id="ProtNLM"/>
    </source>
</evidence>
<dbReference type="Pfam" id="PF00067">
    <property type="entry name" value="p450"/>
    <property type="match status" value="1"/>
</dbReference>
<dbReference type="PANTHER" id="PTHR24291:SF189">
    <property type="entry name" value="CYTOCHROME P450 4C3-RELATED"/>
    <property type="match status" value="1"/>
</dbReference>
<comment type="function">
    <text evidence="2">May be involved in the metabolism of insect hormones and in the breakdown of synthetic insecticides.</text>
</comment>
<organism evidence="17">
    <name type="scientific">Pectinophora gossypiella</name>
    <name type="common">Cotton pink bollworm</name>
    <name type="synonym">Depressaria gossypiella</name>
    <dbReference type="NCBI Taxonomy" id="13191"/>
    <lineage>
        <taxon>Eukaryota</taxon>
        <taxon>Metazoa</taxon>
        <taxon>Ecdysozoa</taxon>
        <taxon>Arthropoda</taxon>
        <taxon>Hexapoda</taxon>
        <taxon>Insecta</taxon>
        <taxon>Pterygota</taxon>
        <taxon>Neoptera</taxon>
        <taxon>Endopterygota</taxon>
        <taxon>Lepidoptera</taxon>
        <taxon>Glossata</taxon>
        <taxon>Ditrysia</taxon>
        <taxon>Gelechioidea</taxon>
        <taxon>Gelechiidae</taxon>
        <taxon>Apatetrinae</taxon>
        <taxon>Pectinophora</taxon>
    </lineage>
</organism>
<comment type="subcellular location">
    <subcellularLocation>
        <location evidence="4">Endoplasmic reticulum membrane</location>
        <topology evidence="4">Peripheral membrane protein</topology>
    </subcellularLocation>
    <subcellularLocation>
        <location evidence="3">Microsome membrane</location>
        <topology evidence="3">Peripheral membrane protein</topology>
    </subcellularLocation>
</comment>
<dbReference type="InterPro" id="IPR050196">
    <property type="entry name" value="Cytochrome_P450_Monoox"/>
</dbReference>
<evidence type="ECO:0000313" key="17">
    <source>
        <dbReference type="EMBL" id="JAT88100.1"/>
    </source>
</evidence>
<keyword evidence="12 15" id="KW-0503">Monooxygenase</keyword>
<dbReference type="GO" id="GO:0020037">
    <property type="term" value="F:heme binding"/>
    <property type="evidence" value="ECO:0007669"/>
    <property type="project" value="InterPro"/>
</dbReference>
<evidence type="ECO:0000256" key="2">
    <source>
        <dbReference type="ARBA" id="ARBA00003690"/>
    </source>
</evidence>
<name>A0A1E1WM70_PECGO</name>
<evidence type="ECO:0000256" key="9">
    <source>
        <dbReference type="ARBA" id="ARBA00022848"/>
    </source>
</evidence>
<dbReference type="AlphaFoldDB" id="A0A1E1WM70"/>
<keyword evidence="9" id="KW-0492">Microsome</keyword>
<dbReference type="PRINTS" id="PR00463">
    <property type="entry name" value="EP450I"/>
</dbReference>
<dbReference type="SUPFAM" id="SSF48264">
    <property type="entry name" value="Cytochrome P450"/>
    <property type="match status" value="1"/>
</dbReference>
<evidence type="ECO:0000256" key="7">
    <source>
        <dbReference type="ARBA" id="ARBA00022723"/>
    </source>
</evidence>
<dbReference type="GO" id="GO:0005789">
    <property type="term" value="C:endoplasmic reticulum membrane"/>
    <property type="evidence" value="ECO:0007669"/>
    <property type="project" value="UniProtKB-SubCell"/>
</dbReference>
<evidence type="ECO:0000256" key="6">
    <source>
        <dbReference type="ARBA" id="ARBA00022617"/>
    </source>
</evidence>
<keyword evidence="11 14" id="KW-0408">Iron</keyword>
<dbReference type="GO" id="GO:0004497">
    <property type="term" value="F:monooxygenase activity"/>
    <property type="evidence" value="ECO:0007669"/>
    <property type="project" value="UniProtKB-KW"/>
</dbReference>
<evidence type="ECO:0000256" key="15">
    <source>
        <dbReference type="RuleBase" id="RU000461"/>
    </source>
</evidence>
<sequence>MFFYLLLVVIVLLAFICLHLRFSRWGRLMAKIPGNKSYPIIGDSIDIIKLDAVSSFVYFRNLCKDYGRISKMQMIGSAAVNLAHHEDIEIILSSTRFNEKQTPYNFMKPWLGDGLLISNGEKWKQRRKLLTPAFHFNILKKFCHTFNEHTERFLELLDKETSQEKTNVKPLLTRATLDIMCETSMGTSMHETSGSTTKKYFDALYDIGDVLLERFFKVWLHSDFIYNYSSLAKRERKLLKDLHNFTNTVIDERREYRQKHNITSTTGDEMFSGKVKKAMLDLLLENEGTKIDSEGIREEVDTFMFEGHDTTSMAMSFMIMRIANEPEIQDKIYKELQGVFGDSREPPTVEELSELKYLECCIKESLRIYPSVPFIARYITEDAELGGYTVPAGTIVQIDIFDCHRNPEIWPEPEKFIPERFLPENCVGRHSYAYIPFSAGARNCIGQKFAMLEMKTMMSCLLRRFKLEPVTTHEDIVFYADLVLRTKNPIYVKFRPRTKTMYK</sequence>
<evidence type="ECO:0000256" key="5">
    <source>
        <dbReference type="ARBA" id="ARBA00010617"/>
    </source>
</evidence>
<reference evidence="17" key="1">
    <citation type="submission" date="2015-09" db="EMBL/GenBank/DDBJ databases">
        <title>De novo assembly of Pectinophora gossypiella (Pink Bollworm) gut transcriptome.</title>
        <authorList>
            <person name="Tassone E.E."/>
        </authorList>
    </citation>
    <scope>NUCLEOTIDE SEQUENCE</scope>
</reference>
<gene>
    <name evidence="16" type="ORF">g.13472</name>
    <name evidence="17" type="ORF">g.13474</name>
</gene>
<dbReference type="CDD" id="cd20628">
    <property type="entry name" value="CYP4"/>
    <property type="match status" value="1"/>
</dbReference>
<evidence type="ECO:0000313" key="16">
    <source>
        <dbReference type="EMBL" id="JAT81426.1"/>
    </source>
</evidence>
<dbReference type="EMBL" id="GDQN01009628">
    <property type="protein sequence ID" value="JAT81426.1"/>
    <property type="molecule type" value="Transcribed_RNA"/>
</dbReference>
<dbReference type="OrthoDB" id="1470350at2759"/>
<protein>
    <recommendedName>
        <fullName evidence="18">Cytochrome P450</fullName>
    </recommendedName>
</protein>
<evidence type="ECO:0000256" key="4">
    <source>
        <dbReference type="ARBA" id="ARBA00004406"/>
    </source>
</evidence>
<evidence type="ECO:0000256" key="3">
    <source>
        <dbReference type="ARBA" id="ARBA00004174"/>
    </source>
</evidence>
<dbReference type="Gene3D" id="1.10.630.10">
    <property type="entry name" value="Cytochrome P450"/>
    <property type="match status" value="1"/>
</dbReference>
<evidence type="ECO:0000256" key="10">
    <source>
        <dbReference type="ARBA" id="ARBA00023002"/>
    </source>
</evidence>
<keyword evidence="8" id="KW-0256">Endoplasmic reticulum</keyword>
<dbReference type="PANTHER" id="PTHR24291">
    <property type="entry name" value="CYTOCHROME P450 FAMILY 4"/>
    <property type="match status" value="1"/>
</dbReference>
<evidence type="ECO:0000256" key="1">
    <source>
        <dbReference type="ARBA" id="ARBA00001971"/>
    </source>
</evidence>
<dbReference type="GO" id="GO:0005506">
    <property type="term" value="F:iron ion binding"/>
    <property type="evidence" value="ECO:0007669"/>
    <property type="project" value="InterPro"/>
</dbReference>
<dbReference type="InterPro" id="IPR001128">
    <property type="entry name" value="Cyt_P450"/>
</dbReference>
<evidence type="ECO:0000256" key="8">
    <source>
        <dbReference type="ARBA" id="ARBA00022824"/>
    </source>
</evidence>
<keyword evidence="13" id="KW-0472">Membrane</keyword>
<keyword evidence="6 14" id="KW-0349">Heme</keyword>